<accession>A0A5B7DDE7</accession>
<protein>
    <submittedName>
        <fullName evidence="1">Uncharacterized protein</fullName>
    </submittedName>
</protein>
<keyword evidence="2" id="KW-1185">Reference proteome</keyword>
<comment type="caution">
    <text evidence="1">The sequence shown here is derived from an EMBL/GenBank/DDBJ whole genome shotgun (WGS) entry which is preliminary data.</text>
</comment>
<dbReference type="Gene3D" id="2.30.30.1150">
    <property type="match status" value="1"/>
</dbReference>
<gene>
    <name evidence="1" type="ORF">E2C01_012159</name>
</gene>
<sequence length="121" mass="13998">MPVQPRGWNAREARLTRAGKTRETEWLVYHGLTKGSVGDEDLCRSCEEQEKESQRKDTCQHCLRCVNRGKGVQCDECDWWFHISWHWSFSISHPLLDWTGLSQQPATASTIEVPKIVGNER</sequence>
<dbReference type="Proteomes" id="UP000324222">
    <property type="component" value="Unassembled WGS sequence"/>
</dbReference>
<proteinExistence type="predicted"/>
<reference evidence="1 2" key="1">
    <citation type="submission" date="2019-05" db="EMBL/GenBank/DDBJ databases">
        <title>Another draft genome of Portunus trituberculatus and its Hox gene families provides insights of decapod evolution.</title>
        <authorList>
            <person name="Jeong J.-H."/>
            <person name="Song I."/>
            <person name="Kim S."/>
            <person name="Choi T."/>
            <person name="Kim D."/>
            <person name="Ryu S."/>
            <person name="Kim W."/>
        </authorList>
    </citation>
    <scope>NUCLEOTIDE SEQUENCE [LARGE SCALE GENOMIC DNA]</scope>
    <source>
        <tissue evidence="1">Muscle</tissue>
    </source>
</reference>
<organism evidence="1 2">
    <name type="scientific">Portunus trituberculatus</name>
    <name type="common">Swimming crab</name>
    <name type="synonym">Neptunus trituberculatus</name>
    <dbReference type="NCBI Taxonomy" id="210409"/>
    <lineage>
        <taxon>Eukaryota</taxon>
        <taxon>Metazoa</taxon>
        <taxon>Ecdysozoa</taxon>
        <taxon>Arthropoda</taxon>
        <taxon>Crustacea</taxon>
        <taxon>Multicrustacea</taxon>
        <taxon>Malacostraca</taxon>
        <taxon>Eumalacostraca</taxon>
        <taxon>Eucarida</taxon>
        <taxon>Decapoda</taxon>
        <taxon>Pleocyemata</taxon>
        <taxon>Brachyura</taxon>
        <taxon>Eubrachyura</taxon>
        <taxon>Portunoidea</taxon>
        <taxon>Portunidae</taxon>
        <taxon>Portuninae</taxon>
        <taxon>Portunus</taxon>
    </lineage>
</organism>
<evidence type="ECO:0000313" key="1">
    <source>
        <dbReference type="EMBL" id="MPC19247.1"/>
    </source>
</evidence>
<dbReference type="AlphaFoldDB" id="A0A5B7DDE7"/>
<name>A0A5B7DDE7_PORTR</name>
<evidence type="ECO:0000313" key="2">
    <source>
        <dbReference type="Proteomes" id="UP000324222"/>
    </source>
</evidence>
<dbReference type="EMBL" id="VSRR010000754">
    <property type="protein sequence ID" value="MPC19247.1"/>
    <property type="molecule type" value="Genomic_DNA"/>
</dbReference>